<protein>
    <submittedName>
        <fullName evidence="5">LacI family transcriptional regulator</fullName>
    </submittedName>
</protein>
<dbReference type="Proteomes" id="UP000244930">
    <property type="component" value="Chromosome"/>
</dbReference>
<feature type="domain" description="HTH lacI-type" evidence="4">
    <location>
        <begin position="15"/>
        <end position="69"/>
    </location>
</feature>
<dbReference type="GO" id="GO:0003700">
    <property type="term" value="F:DNA-binding transcription factor activity"/>
    <property type="evidence" value="ECO:0007669"/>
    <property type="project" value="TreeGrafter"/>
</dbReference>
<dbReference type="Gene3D" id="1.10.260.40">
    <property type="entry name" value="lambda repressor-like DNA-binding domains"/>
    <property type="match status" value="1"/>
</dbReference>
<sequence>MVEGRRRETIRNDRPVLADVALAAGVSTASVSRVLNEPDKVRPEMRQRVMAAVEQLGYVPDGAARALASGRLRTIGAIVPTLDNAIFASGINALQRRLAQRGFTLLVASSEYDSDEEAREVHALVVRGVDGLVFVGEGHDPRLYKLLASKGLPYVNTWVHSPDQPHPTIGFDNRSAGHRLADYLMDLGHRRIAMVAGFTAHNDRARARAEGVRAALAKRGLEIAPGQFLERAYDVREGREALRTLLRLPEPPTAVICGNDVQAMGTLFETQAQGIAVPARLSIVGFDDLPISANLVPALTTIRVPAADIGRRAADYLLDRLAGQDPPAHTELDAELVVRGTTAPPPVLADGG</sequence>
<evidence type="ECO:0000259" key="4">
    <source>
        <dbReference type="PROSITE" id="PS50932"/>
    </source>
</evidence>
<reference evidence="5 6" key="1">
    <citation type="submission" date="2017-06" db="EMBL/GenBank/DDBJ databases">
        <title>Azoarcus.</title>
        <authorList>
            <person name="Woo J.-H."/>
            <person name="Kim H.-S."/>
        </authorList>
    </citation>
    <scope>NUCLEOTIDE SEQUENCE [LARGE SCALE GENOMIC DNA]</scope>
    <source>
        <strain evidence="5 6">TSPY31</strain>
    </source>
</reference>
<dbReference type="CDD" id="cd01392">
    <property type="entry name" value="HTH_LacI"/>
    <property type="match status" value="1"/>
</dbReference>
<evidence type="ECO:0000313" key="5">
    <source>
        <dbReference type="EMBL" id="AWI75233.1"/>
    </source>
</evidence>
<accession>A0A2U8GPX3</accession>
<organism evidence="5 6">
    <name type="scientific">Parazoarcus communis</name>
    <dbReference type="NCBI Taxonomy" id="41977"/>
    <lineage>
        <taxon>Bacteria</taxon>
        <taxon>Pseudomonadati</taxon>
        <taxon>Pseudomonadota</taxon>
        <taxon>Betaproteobacteria</taxon>
        <taxon>Rhodocyclales</taxon>
        <taxon>Zoogloeaceae</taxon>
        <taxon>Parazoarcus</taxon>
    </lineage>
</organism>
<dbReference type="Pfam" id="PF00356">
    <property type="entry name" value="LacI"/>
    <property type="match status" value="1"/>
</dbReference>
<dbReference type="Pfam" id="PF13377">
    <property type="entry name" value="Peripla_BP_3"/>
    <property type="match status" value="1"/>
</dbReference>
<dbReference type="CDD" id="cd06273">
    <property type="entry name" value="PBP1_LacI-like"/>
    <property type="match status" value="1"/>
</dbReference>
<keyword evidence="6" id="KW-1185">Reference proteome</keyword>
<gene>
    <name evidence="5" type="ORF">CEW83_08400</name>
</gene>
<dbReference type="SUPFAM" id="SSF53822">
    <property type="entry name" value="Periplasmic binding protein-like I"/>
    <property type="match status" value="1"/>
</dbReference>
<keyword evidence="3" id="KW-0804">Transcription</keyword>
<dbReference type="GO" id="GO:0000976">
    <property type="term" value="F:transcription cis-regulatory region binding"/>
    <property type="evidence" value="ECO:0007669"/>
    <property type="project" value="TreeGrafter"/>
</dbReference>
<dbReference type="Gene3D" id="3.40.50.2300">
    <property type="match status" value="2"/>
</dbReference>
<dbReference type="AlphaFoldDB" id="A0A2U8GPX3"/>
<evidence type="ECO:0000313" key="6">
    <source>
        <dbReference type="Proteomes" id="UP000244930"/>
    </source>
</evidence>
<dbReference type="EMBL" id="CP022187">
    <property type="protein sequence ID" value="AWI75233.1"/>
    <property type="molecule type" value="Genomic_DNA"/>
</dbReference>
<dbReference type="PANTHER" id="PTHR30146:SF138">
    <property type="entry name" value="TRANSCRIPTIONAL REGULATORY PROTEIN"/>
    <property type="match status" value="1"/>
</dbReference>
<keyword evidence="1" id="KW-0805">Transcription regulation</keyword>
<name>A0A2U8GPX3_9RHOO</name>
<dbReference type="SUPFAM" id="SSF47413">
    <property type="entry name" value="lambda repressor-like DNA-binding domains"/>
    <property type="match status" value="1"/>
</dbReference>
<dbReference type="InterPro" id="IPR046335">
    <property type="entry name" value="LacI/GalR-like_sensor"/>
</dbReference>
<proteinExistence type="predicted"/>
<dbReference type="RefSeq" id="WP_108948941.1">
    <property type="nucleotide sequence ID" value="NZ_CP022187.1"/>
</dbReference>
<evidence type="ECO:0000256" key="3">
    <source>
        <dbReference type="ARBA" id="ARBA00023163"/>
    </source>
</evidence>
<dbReference type="PROSITE" id="PS00356">
    <property type="entry name" value="HTH_LACI_1"/>
    <property type="match status" value="1"/>
</dbReference>
<dbReference type="PROSITE" id="PS50932">
    <property type="entry name" value="HTH_LACI_2"/>
    <property type="match status" value="1"/>
</dbReference>
<dbReference type="InterPro" id="IPR010982">
    <property type="entry name" value="Lambda_DNA-bd_dom_sf"/>
</dbReference>
<dbReference type="SMART" id="SM00354">
    <property type="entry name" value="HTH_LACI"/>
    <property type="match status" value="1"/>
</dbReference>
<keyword evidence="2" id="KW-0238">DNA-binding</keyword>
<dbReference type="InterPro" id="IPR028082">
    <property type="entry name" value="Peripla_BP_I"/>
</dbReference>
<evidence type="ECO:0000256" key="1">
    <source>
        <dbReference type="ARBA" id="ARBA00023015"/>
    </source>
</evidence>
<dbReference type="PANTHER" id="PTHR30146">
    <property type="entry name" value="LACI-RELATED TRANSCRIPTIONAL REPRESSOR"/>
    <property type="match status" value="1"/>
</dbReference>
<dbReference type="InterPro" id="IPR000843">
    <property type="entry name" value="HTH_LacI"/>
</dbReference>
<dbReference type="KEGG" id="acom:CEW83_08400"/>
<evidence type="ECO:0000256" key="2">
    <source>
        <dbReference type="ARBA" id="ARBA00023125"/>
    </source>
</evidence>